<accession>A0ABU2MF64</accession>
<dbReference type="InterPro" id="IPR003615">
    <property type="entry name" value="HNH_nuc"/>
</dbReference>
<dbReference type="InterPro" id="IPR058813">
    <property type="entry name" value="DNA-SBD_ScoMcrA"/>
</dbReference>
<dbReference type="NCBIfam" id="NF045808">
    <property type="entry name" value="PT-DNA_restrict"/>
    <property type="match status" value="1"/>
</dbReference>
<proteinExistence type="predicted"/>
<gene>
    <name evidence="2" type="ORF">RM479_23215</name>
</gene>
<reference evidence="3" key="1">
    <citation type="submission" date="2023-07" db="EMBL/GenBank/DDBJ databases">
        <title>30 novel species of actinomycetes from the DSMZ collection.</title>
        <authorList>
            <person name="Nouioui I."/>
        </authorList>
    </citation>
    <scope>NUCLEOTIDE SEQUENCE [LARGE SCALE GENOMIC DNA]</scope>
    <source>
        <strain evidence="3">DSM 44743</strain>
    </source>
</reference>
<keyword evidence="2" id="KW-0378">Hydrolase</keyword>
<keyword evidence="3" id="KW-1185">Reference proteome</keyword>
<dbReference type="GO" id="GO:0004519">
    <property type="term" value="F:endonuclease activity"/>
    <property type="evidence" value="ECO:0007669"/>
    <property type="project" value="UniProtKB-KW"/>
</dbReference>
<sequence length="291" mass="31941">MDWEERVGRIRQWRKDGKRAPHKPLLLLYALGHHQRHGDAPILYSAAEEHLRLLLDEFAPPTRSGTTPAYPFRRLANDDGLWLLTTDDGGDPGDNAGRLRGSGARGNLTPEFSRALSDDPGLRTRIARALLDANFPSSLHEEILALAGLALTDGRRVAAHDRDPRFREAVLDAYGHRCAFCGYEGRLGGVPVGLEAAHVRWWSHAGPDEVDNGLALCSNHHLLFDRGVLGLTGELTLDVSPRFEARSAEAERIVTDLAGRDLLLPATAPPVAAGHVDWHRREVFKDPGLAA</sequence>
<dbReference type="CDD" id="cd00085">
    <property type="entry name" value="HNHc"/>
    <property type="match status" value="1"/>
</dbReference>
<dbReference type="Gene3D" id="1.10.30.50">
    <property type="match status" value="1"/>
</dbReference>
<organism evidence="2 3">
    <name type="scientific">Nocardiopsis lambiniae</name>
    <dbReference type="NCBI Taxonomy" id="3075539"/>
    <lineage>
        <taxon>Bacteria</taxon>
        <taxon>Bacillati</taxon>
        <taxon>Actinomycetota</taxon>
        <taxon>Actinomycetes</taxon>
        <taxon>Streptosporangiales</taxon>
        <taxon>Nocardiopsidaceae</taxon>
        <taxon>Nocardiopsis</taxon>
    </lineage>
</organism>
<dbReference type="RefSeq" id="WP_311513864.1">
    <property type="nucleotide sequence ID" value="NZ_JAVREP010000022.1"/>
</dbReference>
<keyword evidence="2" id="KW-0540">Nuclease</keyword>
<protein>
    <submittedName>
        <fullName evidence="2">HNH endonuclease</fullName>
    </submittedName>
</protein>
<dbReference type="Proteomes" id="UP001183390">
    <property type="component" value="Unassembled WGS sequence"/>
</dbReference>
<keyword evidence="2" id="KW-0255">Endonuclease</keyword>
<evidence type="ECO:0000313" key="2">
    <source>
        <dbReference type="EMBL" id="MDT0331335.1"/>
    </source>
</evidence>
<dbReference type="PIRSF" id="PIRSF030850">
    <property type="entry name" value="UCP030850"/>
    <property type="match status" value="1"/>
</dbReference>
<dbReference type="SMART" id="SM00507">
    <property type="entry name" value="HNHc"/>
    <property type="match status" value="1"/>
</dbReference>
<dbReference type="EMBL" id="JAVREP010000022">
    <property type="protein sequence ID" value="MDT0331335.1"/>
    <property type="molecule type" value="Genomic_DNA"/>
</dbReference>
<feature type="domain" description="HNH nuclease" evidence="1">
    <location>
        <begin position="165"/>
        <end position="222"/>
    </location>
</feature>
<dbReference type="Pfam" id="PF13391">
    <property type="entry name" value="HNH_2"/>
    <property type="match status" value="1"/>
</dbReference>
<evidence type="ECO:0000259" key="1">
    <source>
        <dbReference type="SMART" id="SM00507"/>
    </source>
</evidence>
<comment type="caution">
    <text evidence="2">The sequence shown here is derived from an EMBL/GenBank/DDBJ whole genome shotgun (WGS) entry which is preliminary data.</text>
</comment>
<dbReference type="Pfam" id="PF26340">
    <property type="entry name" value="DNA-SBD_ScoMcrA"/>
    <property type="match status" value="1"/>
</dbReference>
<dbReference type="InterPro" id="IPR011396">
    <property type="entry name" value="PT_DNA_restrict"/>
</dbReference>
<evidence type="ECO:0000313" key="3">
    <source>
        <dbReference type="Proteomes" id="UP001183390"/>
    </source>
</evidence>
<name>A0ABU2MF64_9ACTN</name>